<dbReference type="AlphaFoldDB" id="A0A4U0QVJ6"/>
<dbReference type="InterPro" id="IPR008018">
    <property type="entry name" value="Phage_tail_attach_FII"/>
</dbReference>
<gene>
    <name evidence="1" type="ORF">FA740_04510</name>
</gene>
<dbReference type="RefSeq" id="WP_136855584.1">
    <property type="nucleotide sequence ID" value="NZ_SUNH01000006.1"/>
</dbReference>
<dbReference type="EMBL" id="SUNH01000006">
    <property type="protein sequence ID" value="TJZ86155.1"/>
    <property type="molecule type" value="Genomic_DNA"/>
</dbReference>
<proteinExistence type="predicted"/>
<name>A0A4U0QVJ6_9RHOB</name>
<sequence>MTRLFDGMAGILAGVFGDRIRYQPAAGPEREVVSIFRAMPIEVTAADGQILRIDAPTWRVRANLVPELARGDRIELPTVGRFTVQVMHKSGSPAADAVVICELHGEDGE</sequence>
<accession>A0A4U0QVJ6</accession>
<dbReference type="GO" id="GO:0019068">
    <property type="term" value="P:virion assembly"/>
    <property type="evidence" value="ECO:0007669"/>
    <property type="project" value="InterPro"/>
</dbReference>
<evidence type="ECO:0000313" key="2">
    <source>
        <dbReference type="Proteomes" id="UP000306223"/>
    </source>
</evidence>
<protein>
    <recommendedName>
        <fullName evidence="3">Head-tail adaptor protein</fullName>
    </recommendedName>
</protein>
<dbReference type="Proteomes" id="UP000306223">
    <property type="component" value="Unassembled WGS sequence"/>
</dbReference>
<reference evidence="1 2" key="1">
    <citation type="submission" date="2019-04" db="EMBL/GenBank/DDBJ databases">
        <authorList>
            <person name="Li J."/>
        </authorList>
    </citation>
    <scope>NUCLEOTIDE SEQUENCE [LARGE SCALE GENOMIC DNA]</scope>
    <source>
        <strain evidence="1 2">CCTCC AB2016182</strain>
    </source>
</reference>
<evidence type="ECO:0008006" key="3">
    <source>
        <dbReference type="Google" id="ProtNLM"/>
    </source>
</evidence>
<dbReference type="Pfam" id="PF05354">
    <property type="entry name" value="Phage_attach"/>
    <property type="match status" value="1"/>
</dbReference>
<dbReference type="OrthoDB" id="7693309at2"/>
<evidence type="ECO:0000313" key="1">
    <source>
        <dbReference type="EMBL" id="TJZ86155.1"/>
    </source>
</evidence>
<organism evidence="1 2">
    <name type="scientific">Paracoccus hibiscisoli</name>
    <dbReference type="NCBI Taxonomy" id="2023261"/>
    <lineage>
        <taxon>Bacteria</taxon>
        <taxon>Pseudomonadati</taxon>
        <taxon>Pseudomonadota</taxon>
        <taxon>Alphaproteobacteria</taxon>
        <taxon>Rhodobacterales</taxon>
        <taxon>Paracoccaceae</taxon>
        <taxon>Paracoccus</taxon>
    </lineage>
</organism>
<comment type="caution">
    <text evidence="1">The sequence shown here is derived from an EMBL/GenBank/DDBJ whole genome shotgun (WGS) entry which is preliminary data.</text>
</comment>
<keyword evidence="2" id="KW-1185">Reference proteome</keyword>